<dbReference type="InterPro" id="IPR000792">
    <property type="entry name" value="Tscrpt_reg_LuxR_C"/>
</dbReference>
<dbReference type="PRINTS" id="PR00038">
    <property type="entry name" value="HTHLUXR"/>
</dbReference>
<dbReference type="RefSeq" id="WP_262844035.1">
    <property type="nucleotide sequence ID" value="NZ_JANZYP010000024.1"/>
</dbReference>
<evidence type="ECO:0000256" key="1">
    <source>
        <dbReference type="ARBA" id="ARBA00022741"/>
    </source>
</evidence>
<evidence type="ECO:0000256" key="2">
    <source>
        <dbReference type="ARBA" id="ARBA00022840"/>
    </source>
</evidence>
<dbReference type="InterPro" id="IPR016032">
    <property type="entry name" value="Sig_transdc_resp-reg_C-effctor"/>
</dbReference>
<evidence type="ECO:0000259" key="3">
    <source>
        <dbReference type="PROSITE" id="PS50043"/>
    </source>
</evidence>
<sequence length="915" mass="96825">MEVAGRAREIGMIGKWLDSGTSGPWMAVLSGDVGIGKSTIWSTALEVAAGRSYQVLSCRSDESETGLAYAGLGDLVNGVEGSAAVRGLREPLRRALATALWWEQPEGEPPSRRAVAMAVLDLVRRLSAERPVLIALDDLQWLDSATEVVLAFVLRRLTVEPVKLLATLRTGPDGDAWPALARVLPAERVTRWEAGPLSPDALAAVVEGRYGTALTRPLLRRLHEACGGNPLFGLEMARAWAERSDPAAAMSLPESLRHRLRQRVSALSPAAAEAALLVACASRPTIGLVETVTGGLEGLAETTSEWLVSLDGEVPRFRNPLFGVAVLEVAGPLRRRDMHVRLARVVDDPEERARHLAATAGEPDAEVADTLDDAATLAATRGAPLVAGEMAMHAARLTPSGQADIGLRRQLAAAAHLISGGDGTRARALLEDALRRCPPGPGRAEVFFLLGRAIFNSGDIAGSIVPLQWGRAEIAGHPELLVPITASLTYFCMHLGDLAAALGHARELLTLAEGTGDRATRDDAVIVLATLEFMCNASAPVGLPVPARARDRDRAPLVALHMYGYLCRCLGDLPAAKAAFATLRAAVAETGTEASAEWGMVWAAEVECLAGDLKAAARYADLAAHAVQETGVPSSAALFAEALVLSLRGELDRARRLAGEGLSVAHASGHRTAALTVRALLGFIDLSGDDPMAAVLHLDAADQMSSSLGAVLEVVCPTAGADHVEALVLVGRYDQAAERAERMQRAVRAIDQPLARGLAGRARGVLLTATGSPKRGVAELEAAAAEFSTAGMPFELARTLLALGRSQNRLRRREAARRSMERAGRIFTELGAEGWAERAVLRSRLSTPNKLTVSEAPVVALAAEGRTNQEIADELAIGVKTVESHLSSAYRKLGVRSRTELVVRLTADRRGAGQD</sequence>
<dbReference type="SMART" id="SM00421">
    <property type="entry name" value="HTH_LUXR"/>
    <property type="match status" value="1"/>
</dbReference>
<dbReference type="PROSITE" id="PS50043">
    <property type="entry name" value="HTH_LUXR_2"/>
    <property type="match status" value="1"/>
</dbReference>
<protein>
    <submittedName>
        <fullName evidence="4">AAA family ATPase</fullName>
    </submittedName>
</protein>
<dbReference type="InterPro" id="IPR041664">
    <property type="entry name" value="AAA_16"/>
</dbReference>
<dbReference type="EMBL" id="JBHSFN010000008">
    <property type="protein sequence ID" value="MFC4587289.1"/>
    <property type="molecule type" value="Genomic_DNA"/>
</dbReference>
<dbReference type="PANTHER" id="PTHR16305:SF35">
    <property type="entry name" value="TRANSCRIPTIONAL ACTIVATOR DOMAIN"/>
    <property type="match status" value="1"/>
</dbReference>
<keyword evidence="2" id="KW-0067">ATP-binding</keyword>
<dbReference type="SUPFAM" id="SSF52540">
    <property type="entry name" value="P-loop containing nucleoside triphosphate hydrolases"/>
    <property type="match status" value="1"/>
</dbReference>
<dbReference type="SUPFAM" id="SSF46894">
    <property type="entry name" value="C-terminal effector domain of the bipartite response regulators"/>
    <property type="match status" value="1"/>
</dbReference>
<dbReference type="InterPro" id="IPR036388">
    <property type="entry name" value="WH-like_DNA-bd_sf"/>
</dbReference>
<dbReference type="Pfam" id="PF00196">
    <property type="entry name" value="GerE"/>
    <property type="match status" value="1"/>
</dbReference>
<dbReference type="Proteomes" id="UP001595891">
    <property type="component" value="Unassembled WGS sequence"/>
</dbReference>
<reference evidence="5" key="1">
    <citation type="journal article" date="2019" name="Int. J. Syst. Evol. Microbiol.">
        <title>The Global Catalogue of Microorganisms (GCM) 10K type strain sequencing project: providing services to taxonomists for standard genome sequencing and annotation.</title>
        <authorList>
            <consortium name="The Broad Institute Genomics Platform"/>
            <consortium name="The Broad Institute Genome Sequencing Center for Infectious Disease"/>
            <person name="Wu L."/>
            <person name="Ma J."/>
        </authorList>
    </citation>
    <scope>NUCLEOTIDE SEQUENCE [LARGE SCALE GENOMIC DNA]</scope>
    <source>
        <strain evidence="5">CCUG 49560</strain>
    </source>
</reference>
<proteinExistence type="predicted"/>
<dbReference type="PROSITE" id="PS00622">
    <property type="entry name" value="HTH_LUXR_1"/>
    <property type="match status" value="1"/>
</dbReference>
<dbReference type="InterPro" id="IPR011990">
    <property type="entry name" value="TPR-like_helical_dom_sf"/>
</dbReference>
<organism evidence="4 5">
    <name type="scientific">Sphaerisporangium corydalis</name>
    <dbReference type="NCBI Taxonomy" id="1441875"/>
    <lineage>
        <taxon>Bacteria</taxon>
        <taxon>Bacillati</taxon>
        <taxon>Actinomycetota</taxon>
        <taxon>Actinomycetes</taxon>
        <taxon>Streptosporangiales</taxon>
        <taxon>Streptosporangiaceae</taxon>
        <taxon>Sphaerisporangium</taxon>
    </lineage>
</organism>
<keyword evidence="5" id="KW-1185">Reference proteome</keyword>
<dbReference type="SUPFAM" id="SSF48452">
    <property type="entry name" value="TPR-like"/>
    <property type="match status" value="2"/>
</dbReference>
<gene>
    <name evidence="4" type="ORF">ACFO8L_14440</name>
</gene>
<dbReference type="Pfam" id="PF13191">
    <property type="entry name" value="AAA_16"/>
    <property type="match status" value="1"/>
</dbReference>
<name>A0ABV9EGB9_9ACTN</name>
<keyword evidence="1" id="KW-0547">Nucleotide-binding</keyword>
<dbReference type="PANTHER" id="PTHR16305">
    <property type="entry name" value="TESTICULAR SOLUBLE ADENYLYL CYCLASE"/>
    <property type="match status" value="1"/>
</dbReference>
<dbReference type="InterPro" id="IPR027417">
    <property type="entry name" value="P-loop_NTPase"/>
</dbReference>
<dbReference type="Gene3D" id="1.25.40.10">
    <property type="entry name" value="Tetratricopeptide repeat domain"/>
    <property type="match status" value="1"/>
</dbReference>
<accession>A0ABV9EGB9</accession>
<dbReference type="Gene3D" id="1.10.10.10">
    <property type="entry name" value="Winged helix-like DNA-binding domain superfamily/Winged helix DNA-binding domain"/>
    <property type="match status" value="1"/>
</dbReference>
<comment type="caution">
    <text evidence="4">The sequence shown here is derived from an EMBL/GenBank/DDBJ whole genome shotgun (WGS) entry which is preliminary data.</text>
</comment>
<evidence type="ECO:0000313" key="4">
    <source>
        <dbReference type="EMBL" id="MFC4587289.1"/>
    </source>
</evidence>
<feature type="domain" description="HTH luxR-type" evidence="3">
    <location>
        <begin position="844"/>
        <end position="909"/>
    </location>
</feature>
<evidence type="ECO:0000313" key="5">
    <source>
        <dbReference type="Proteomes" id="UP001595891"/>
    </source>
</evidence>
<dbReference type="CDD" id="cd06170">
    <property type="entry name" value="LuxR_C_like"/>
    <property type="match status" value="1"/>
</dbReference>